<dbReference type="InterPro" id="IPR001206">
    <property type="entry name" value="Diacylglycerol_kinase_cat_dom"/>
</dbReference>
<keyword evidence="9" id="KW-0443">Lipid metabolism</keyword>
<keyword evidence="7" id="KW-0067">ATP-binding</keyword>
<keyword evidence="5" id="KW-0547">Nucleotide-binding</keyword>
<feature type="domain" description="DAGKc" evidence="12">
    <location>
        <begin position="1"/>
        <end position="130"/>
    </location>
</feature>
<dbReference type="EMBL" id="JAOYOD010000001">
    <property type="protein sequence ID" value="MCV9387690.1"/>
    <property type="molecule type" value="Genomic_DNA"/>
</dbReference>
<protein>
    <submittedName>
        <fullName evidence="13">Diacylglycerol kinase family lipid kinase</fullName>
    </submittedName>
</protein>
<evidence type="ECO:0000256" key="11">
    <source>
        <dbReference type="ARBA" id="ARBA00023264"/>
    </source>
</evidence>
<keyword evidence="4" id="KW-0479">Metal-binding</keyword>
<dbReference type="Pfam" id="PF00781">
    <property type="entry name" value="DAGK_cat"/>
    <property type="match status" value="1"/>
</dbReference>
<evidence type="ECO:0000256" key="4">
    <source>
        <dbReference type="ARBA" id="ARBA00022723"/>
    </source>
</evidence>
<dbReference type="PANTHER" id="PTHR12358:SF106">
    <property type="entry name" value="LIPID KINASE YEGS"/>
    <property type="match status" value="1"/>
</dbReference>
<evidence type="ECO:0000256" key="10">
    <source>
        <dbReference type="ARBA" id="ARBA00023209"/>
    </source>
</evidence>
<keyword evidence="10" id="KW-0594">Phospholipid biosynthesis</keyword>
<sequence>MRKKILFIANPISGNAAQLDLEGLIQEVLDQDKFEWQLYYTTERGDATVRAHKATEENLDWVIAVGGDGTINEVAQGLIHSEVPMGILPRGSGNGLAYHIGWASDIRKSLDMLNHATIESMDTALFNGNLFLNVAGVGFDAHIAHVFDTHGKRGFFSYLFLTVREFLGFDSQRVELVLDGKVLNRSAFLLSIANGSQYGNNAYIAPDADSSDGFLEVVIVKSMKGWNALTFAFKLFTKRLKNGHGVEIKRANKIEINTTFTCGHLDGEPIGLLEENRVEILPRSLKILVPKK</sequence>
<evidence type="ECO:0000256" key="8">
    <source>
        <dbReference type="ARBA" id="ARBA00022842"/>
    </source>
</evidence>
<dbReference type="InterPro" id="IPR016064">
    <property type="entry name" value="NAD/diacylglycerol_kinase_sf"/>
</dbReference>
<dbReference type="GO" id="GO:0016301">
    <property type="term" value="F:kinase activity"/>
    <property type="evidence" value="ECO:0007669"/>
    <property type="project" value="UniProtKB-KW"/>
</dbReference>
<name>A0ABT3CW43_9BACT</name>
<dbReference type="InterPro" id="IPR017438">
    <property type="entry name" value="ATP-NAD_kinase_N"/>
</dbReference>
<keyword evidence="3" id="KW-0808">Transferase</keyword>
<dbReference type="SMART" id="SM00046">
    <property type="entry name" value="DAGKc"/>
    <property type="match status" value="1"/>
</dbReference>
<evidence type="ECO:0000256" key="9">
    <source>
        <dbReference type="ARBA" id="ARBA00023098"/>
    </source>
</evidence>
<accession>A0ABT3CW43</accession>
<dbReference type="Gene3D" id="3.40.50.10330">
    <property type="entry name" value="Probable inorganic polyphosphate/atp-NAD kinase, domain 1"/>
    <property type="match status" value="1"/>
</dbReference>
<reference evidence="13 14" key="1">
    <citation type="submission" date="2022-10" db="EMBL/GenBank/DDBJ databases">
        <title>Comparative genomics and taxonomic characterization of three novel marine species of genus Reichenbachiella exhibiting antioxidant and polysaccharide degradation activities.</title>
        <authorList>
            <person name="Muhammad N."/>
            <person name="Lee Y.-J."/>
            <person name="Ko J."/>
            <person name="Kim S.-G."/>
        </authorList>
    </citation>
    <scope>NUCLEOTIDE SEQUENCE [LARGE SCALE GENOMIC DNA]</scope>
    <source>
        <strain evidence="13 14">ABR2-5</strain>
    </source>
</reference>
<evidence type="ECO:0000256" key="5">
    <source>
        <dbReference type="ARBA" id="ARBA00022741"/>
    </source>
</evidence>
<evidence type="ECO:0000256" key="2">
    <source>
        <dbReference type="ARBA" id="ARBA00022516"/>
    </source>
</evidence>
<keyword evidence="11" id="KW-1208">Phospholipid metabolism</keyword>
<dbReference type="InterPro" id="IPR045540">
    <property type="entry name" value="YegS/DAGK_C"/>
</dbReference>
<evidence type="ECO:0000256" key="6">
    <source>
        <dbReference type="ARBA" id="ARBA00022777"/>
    </source>
</evidence>
<evidence type="ECO:0000256" key="1">
    <source>
        <dbReference type="ARBA" id="ARBA00001946"/>
    </source>
</evidence>
<dbReference type="SUPFAM" id="SSF111331">
    <property type="entry name" value="NAD kinase/diacylglycerol kinase-like"/>
    <property type="match status" value="1"/>
</dbReference>
<dbReference type="Proteomes" id="UP001300692">
    <property type="component" value="Unassembled WGS sequence"/>
</dbReference>
<evidence type="ECO:0000313" key="14">
    <source>
        <dbReference type="Proteomes" id="UP001300692"/>
    </source>
</evidence>
<evidence type="ECO:0000259" key="12">
    <source>
        <dbReference type="PROSITE" id="PS50146"/>
    </source>
</evidence>
<comment type="caution">
    <text evidence="13">The sequence shown here is derived from an EMBL/GenBank/DDBJ whole genome shotgun (WGS) entry which is preliminary data.</text>
</comment>
<comment type="cofactor">
    <cofactor evidence="1">
        <name>Mg(2+)</name>
        <dbReference type="ChEBI" id="CHEBI:18420"/>
    </cofactor>
</comment>
<evidence type="ECO:0000313" key="13">
    <source>
        <dbReference type="EMBL" id="MCV9387690.1"/>
    </source>
</evidence>
<dbReference type="InterPro" id="IPR050187">
    <property type="entry name" value="Lipid_Phosphate_FormReg"/>
</dbReference>
<evidence type="ECO:0000256" key="3">
    <source>
        <dbReference type="ARBA" id="ARBA00022679"/>
    </source>
</evidence>
<evidence type="ECO:0000256" key="7">
    <source>
        <dbReference type="ARBA" id="ARBA00022840"/>
    </source>
</evidence>
<gene>
    <name evidence="13" type="ORF">N7U62_13495</name>
</gene>
<organism evidence="13 14">
    <name type="scientific">Reichenbachiella ulvae</name>
    <dbReference type="NCBI Taxonomy" id="2980104"/>
    <lineage>
        <taxon>Bacteria</taxon>
        <taxon>Pseudomonadati</taxon>
        <taxon>Bacteroidota</taxon>
        <taxon>Cytophagia</taxon>
        <taxon>Cytophagales</taxon>
        <taxon>Reichenbachiellaceae</taxon>
        <taxon>Reichenbachiella</taxon>
    </lineage>
</organism>
<keyword evidence="6 13" id="KW-0418">Kinase</keyword>
<keyword evidence="8" id="KW-0460">Magnesium</keyword>
<dbReference type="PANTHER" id="PTHR12358">
    <property type="entry name" value="SPHINGOSINE KINASE"/>
    <property type="match status" value="1"/>
</dbReference>
<dbReference type="RefSeq" id="WP_264138510.1">
    <property type="nucleotide sequence ID" value="NZ_JAOYOD010000001.1"/>
</dbReference>
<dbReference type="NCBIfam" id="TIGR00147">
    <property type="entry name" value="YegS/Rv2252/BmrU family lipid kinase"/>
    <property type="match status" value="1"/>
</dbReference>
<proteinExistence type="predicted"/>
<dbReference type="Gene3D" id="2.60.200.40">
    <property type="match status" value="1"/>
</dbReference>
<dbReference type="InterPro" id="IPR005218">
    <property type="entry name" value="Diacylglycerol/lipid_kinase"/>
</dbReference>
<dbReference type="Pfam" id="PF19279">
    <property type="entry name" value="YegS_C"/>
    <property type="match status" value="1"/>
</dbReference>
<dbReference type="PROSITE" id="PS50146">
    <property type="entry name" value="DAGK"/>
    <property type="match status" value="1"/>
</dbReference>
<keyword evidence="2" id="KW-0444">Lipid biosynthesis</keyword>
<keyword evidence="14" id="KW-1185">Reference proteome</keyword>